<keyword evidence="3" id="KW-0560">Oxidoreductase</keyword>
<organism evidence="4 5">
    <name type="scientific">Pyricularia oryzae</name>
    <name type="common">Rice blast fungus</name>
    <name type="synonym">Magnaporthe oryzae</name>
    <dbReference type="NCBI Taxonomy" id="318829"/>
    <lineage>
        <taxon>Eukaryota</taxon>
        <taxon>Fungi</taxon>
        <taxon>Dikarya</taxon>
        <taxon>Ascomycota</taxon>
        <taxon>Pezizomycotina</taxon>
        <taxon>Sordariomycetes</taxon>
        <taxon>Sordariomycetidae</taxon>
        <taxon>Magnaporthales</taxon>
        <taxon>Pyriculariaceae</taxon>
        <taxon>Pyricularia</taxon>
    </lineage>
</organism>
<dbReference type="SUPFAM" id="SSF51735">
    <property type="entry name" value="NAD(P)-binding Rossmann-fold domains"/>
    <property type="match status" value="1"/>
</dbReference>
<evidence type="ECO:0000256" key="2">
    <source>
        <dbReference type="ARBA" id="ARBA00022857"/>
    </source>
</evidence>
<dbReference type="Gene3D" id="3.40.50.720">
    <property type="entry name" value="NAD(P)-binding Rossmann-like Domain"/>
    <property type="match status" value="1"/>
</dbReference>
<dbReference type="Pfam" id="PF00106">
    <property type="entry name" value="adh_short"/>
    <property type="match status" value="1"/>
</dbReference>
<dbReference type="GO" id="GO:0050664">
    <property type="term" value="F:oxidoreductase activity, acting on NAD(P)H, oxygen as acceptor"/>
    <property type="evidence" value="ECO:0007669"/>
    <property type="project" value="TreeGrafter"/>
</dbReference>
<dbReference type="Proteomes" id="UP000294847">
    <property type="component" value="Chromosome 7"/>
</dbReference>
<dbReference type="InterPro" id="IPR036291">
    <property type="entry name" value="NAD(P)-bd_dom_sf"/>
</dbReference>
<comment type="similarity">
    <text evidence="1">Belongs to the short-chain dehydrogenases/reductases (SDR) family.</text>
</comment>
<evidence type="ECO:0000313" key="4">
    <source>
        <dbReference type="EMBL" id="QBZ65916.1"/>
    </source>
</evidence>
<evidence type="ECO:0000256" key="3">
    <source>
        <dbReference type="ARBA" id="ARBA00023002"/>
    </source>
</evidence>
<keyword evidence="2" id="KW-0521">NADP</keyword>
<dbReference type="InterPro" id="IPR002347">
    <property type="entry name" value="SDR_fam"/>
</dbReference>
<dbReference type="InterPro" id="IPR020904">
    <property type="entry name" value="Sc_DH/Rdtase_CS"/>
</dbReference>
<dbReference type="FunFam" id="3.40.50.720:FF:000281">
    <property type="entry name" value="Uncharacterized oxidoreductase YIR035C"/>
    <property type="match status" value="1"/>
</dbReference>
<gene>
    <name evidence="4" type="ORF">PoMZ_12883</name>
</gene>
<reference evidence="4 5" key="1">
    <citation type="journal article" date="2019" name="Mol. Biol. Evol.">
        <title>Blast fungal genomes show frequent chromosomal changes, gene gains and losses, and effector gene turnover.</title>
        <authorList>
            <person name="Gomez Luciano L.B."/>
            <person name="Jason Tsai I."/>
            <person name="Chuma I."/>
            <person name="Tosa Y."/>
            <person name="Chen Y.H."/>
            <person name="Li J.Y."/>
            <person name="Li M.Y."/>
            <person name="Jade Lu M.Y."/>
            <person name="Nakayashiki H."/>
            <person name="Li W.H."/>
        </authorList>
    </citation>
    <scope>NUCLEOTIDE SEQUENCE [LARGE SCALE GENOMIC DNA]</scope>
    <source>
        <strain evidence="4">MZ5-1-6</strain>
    </source>
</reference>
<dbReference type="EMBL" id="CP034210">
    <property type="protein sequence ID" value="QBZ65916.1"/>
    <property type="molecule type" value="Genomic_DNA"/>
</dbReference>
<evidence type="ECO:0000313" key="5">
    <source>
        <dbReference type="Proteomes" id="UP000294847"/>
    </source>
</evidence>
<dbReference type="PANTHER" id="PTHR43008">
    <property type="entry name" value="BENZIL REDUCTASE"/>
    <property type="match status" value="1"/>
</dbReference>
<dbReference type="PANTHER" id="PTHR43008:SF8">
    <property type="entry name" value="BENZIL REDUCTASE ((S)-BENZOIN FORMING) IRC24"/>
    <property type="match status" value="1"/>
</dbReference>
<dbReference type="PRINTS" id="PR00081">
    <property type="entry name" value="GDHRDH"/>
</dbReference>
<evidence type="ECO:0000256" key="1">
    <source>
        <dbReference type="ARBA" id="ARBA00006484"/>
    </source>
</evidence>
<protein>
    <submittedName>
        <fullName evidence="4">Uncharacterized protein</fullName>
    </submittedName>
</protein>
<proteinExistence type="inferred from homology"/>
<accession>A0A4P7NVE1</accession>
<dbReference type="PROSITE" id="PS00061">
    <property type="entry name" value="ADH_SHORT"/>
    <property type="match status" value="1"/>
</dbReference>
<name>A0A4P7NVE1_PYROR</name>
<dbReference type="AlphaFoldDB" id="A0A4P7NVE1"/>
<sequence>MASKVVIITGASRGIGLAVAQHLLQANHKVVLVARTEDKILKLKEQYPNQVAFCKVDLGTKEPSTSVITESAIKTFGQLDGLVLNHGTLEPLGRLENAKIDEWIQAYNTNLFSCLTLIKDAIPHLRKTKGRIVFTSSGAALKGYSSWGAYGSSKAALHSLCQHVAVEEPDVVSVSVGPGRVDTDMQKLIRETGKGVMADKDYAGFQTAFEEGRLNKPEWPAQVMAQLVLEAKPELSGKYATWDSETFAPYRDQQ</sequence>